<feature type="region of interest" description="Disordered" evidence="1">
    <location>
        <begin position="1"/>
        <end position="20"/>
    </location>
</feature>
<protein>
    <submittedName>
        <fullName evidence="3">ANTAR domain-containing protein</fullName>
    </submittedName>
</protein>
<sequence>MTAELRGAPPHAHRPEVEAETQMRAEIAQLRQALSSRTVIGQAQGMLIAFGACSADEAWHVLVEVSQRTNIKLREVATALVAATRGNELPASVRVPLRQAVRRVRNAG</sequence>
<evidence type="ECO:0000256" key="1">
    <source>
        <dbReference type="SAM" id="MobiDB-lite"/>
    </source>
</evidence>
<evidence type="ECO:0000313" key="4">
    <source>
        <dbReference type="Proteomes" id="UP001601976"/>
    </source>
</evidence>
<dbReference type="Proteomes" id="UP001601976">
    <property type="component" value="Unassembled WGS sequence"/>
</dbReference>
<dbReference type="RefSeq" id="WP_355717781.1">
    <property type="nucleotide sequence ID" value="NZ_JBEXNP010000005.1"/>
</dbReference>
<dbReference type="PROSITE" id="PS50921">
    <property type="entry name" value="ANTAR"/>
    <property type="match status" value="1"/>
</dbReference>
<name>A0ABW6RKJ0_9ACTN</name>
<accession>A0ABW6RKJ0</accession>
<gene>
    <name evidence="3" type="ORF">ACFYWW_20640</name>
</gene>
<dbReference type="EMBL" id="JBIAPK010000006">
    <property type="protein sequence ID" value="MFF3341117.1"/>
    <property type="molecule type" value="Genomic_DNA"/>
</dbReference>
<comment type="caution">
    <text evidence="3">The sequence shown here is derived from an EMBL/GenBank/DDBJ whole genome shotgun (WGS) entry which is preliminary data.</text>
</comment>
<dbReference type="SUPFAM" id="SSF52172">
    <property type="entry name" value="CheY-like"/>
    <property type="match status" value="1"/>
</dbReference>
<dbReference type="InterPro" id="IPR011006">
    <property type="entry name" value="CheY-like_superfamily"/>
</dbReference>
<dbReference type="InterPro" id="IPR005561">
    <property type="entry name" value="ANTAR"/>
</dbReference>
<reference evidence="3 4" key="1">
    <citation type="submission" date="2024-10" db="EMBL/GenBank/DDBJ databases">
        <title>The Natural Products Discovery Center: Release of the First 8490 Sequenced Strains for Exploring Actinobacteria Biosynthetic Diversity.</title>
        <authorList>
            <person name="Kalkreuter E."/>
            <person name="Kautsar S.A."/>
            <person name="Yang D."/>
            <person name="Bader C.D."/>
            <person name="Teijaro C.N."/>
            <person name="Fluegel L."/>
            <person name="Davis C.M."/>
            <person name="Simpson J.R."/>
            <person name="Lauterbach L."/>
            <person name="Steele A.D."/>
            <person name="Gui C."/>
            <person name="Meng S."/>
            <person name="Li G."/>
            <person name="Viehrig K."/>
            <person name="Ye F."/>
            <person name="Su P."/>
            <person name="Kiefer A.F."/>
            <person name="Nichols A."/>
            <person name="Cepeda A.J."/>
            <person name="Yan W."/>
            <person name="Fan B."/>
            <person name="Jiang Y."/>
            <person name="Adhikari A."/>
            <person name="Zheng C.-J."/>
            <person name="Schuster L."/>
            <person name="Cowan T.M."/>
            <person name="Smanski M.J."/>
            <person name="Chevrette M.G."/>
            <person name="De Carvalho L.P.S."/>
            <person name="Shen B."/>
        </authorList>
    </citation>
    <scope>NUCLEOTIDE SEQUENCE [LARGE SCALE GENOMIC DNA]</scope>
    <source>
        <strain evidence="3 4">NPDC003029</strain>
    </source>
</reference>
<evidence type="ECO:0000259" key="2">
    <source>
        <dbReference type="PROSITE" id="PS50921"/>
    </source>
</evidence>
<evidence type="ECO:0000313" key="3">
    <source>
        <dbReference type="EMBL" id="MFF3341117.1"/>
    </source>
</evidence>
<dbReference type="Pfam" id="PF03861">
    <property type="entry name" value="ANTAR"/>
    <property type="match status" value="1"/>
</dbReference>
<dbReference type="SMART" id="SM01012">
    <property type="entry name" value="ANTAR"/>
    <property type="match status" value="1"/>
</dbReference>
<feature type="domain" description="ANTAR" evidence="2">
    <location>
        <begin position="20"/>
        <end position="81"/>
    </location>
</feature>
<proteinExistence type="predicted"/>
<dbReference type="Gene3D" id="1.10.10.10">
    <property type="entry name" value="Winged helix-like DNA-binding domain superfamily/Winged helix DNA-binding domain"/>
    <property type="match status" value="1"/>
</dbReference>
<dbReference type="InterPro" id="IPR036388">
    <property type="entry name" value="WH-like_DNA-bd_sf"/>
</dbReference>
<organism evidence="3 4">
    <name type="scientific">Streptomyces flavidovirens</name>
    <dbReference type="NCBI Taxonomy" id="67298"/>
    <lineage>
        <taxon>Bacteria</taxon>
        <taxon>Bacillati</taxon>
        <taxon>Actinomycetota</taxon>
        <taxon>Actinomycetes</taxon>
        <taxon>Kitasatosporales</taxon>
        <taxon>Streptomycetaceae</taxon>
        <taxon>Streptomyces</taxon>
    </lineage>
</organism>
<keyword evidence="4" id="KW-1185">Reference proteome</keyword>